<dbReference type="EMBL" id="CH476740">
    <property type="protein sequence ID" value="EIE86875.1"/>
    <property type="molecule type" value="Genomic_DNA"/>
</dbReference>
<protein>
    <submittedName>
        <fullName evidence="1">Uncharacterized protein</fullName>
    </submittedName>
</protein>
<dbReference type="InParanoid" id="I1CEJ5"/>
<keyword evidence="2" id="KW-1185">Reference proteome</keyword>
<dbReference type="Proteomes" id="UP000009138">
    <property type="component" value="Unassembled WGS sequence"/>
</dbReference>
<name>I1CEJ5_RHIO9</name>
<gene>
    <name evidence="1" type="ORF">RO3G_11586</name>
</gene>
<dbReference type="VEuPathDB" id="FungiDB:RO3G_11586"/>
<dbReference type="GeneID" id="93618551"/>
<reference evidence="1 2" key="1">
    <citation type="journal article" date="2009" name="PLoS Genet.">
        <title>Genomic analysis of the basal lineage fungus Rhizopus oryzae reveals a whole-genome duplication.</title>
        <authorList>
            <person name="Ma L.-J."/>
            <person name="Ibrahim A.S."/>
            <person name="Skory C."/>
            <person name="Grabherr M.G."/>
            <person name="Burger G."/>
            <person name="Butler M."/>
            <person name="Elias M."/>
            <person name="Idnurm A."/>
            <person name="Lang B.F."/>
            <person name="Sone T."/>
            <person name="Abe A."/>
            <person name="Calvo S.E."/>
            <person name="Corrochano L.M."/>
            <person name="Engels R."/>
            <person name="Fu J."/>
            <person name="Hansberg W."/>
            <person name="Kim J.-M."/>
            <person name="Kodira C.D."/>
            <person name="Koehrsen M.J."/>
            <person name="Liu B."/>
            <person name="Miranda-Saavedra D."/>
            <person name="O'Leary S."/>
            <person name="Ortiz-Castellanos L."/>
            <person name="Poulter R."/>
            <person name="Rodriguez-Romero J."/>
            <person name="Ruiz-Herrera J."/>
            <person name="Shen Y.-Q."/>
            <person name="Zeng Q."/>
            <person name="Galagan J."/>
            <person name="Birren B.W."/>
            <person name="Cuomo C.A."/>
            <person name="Wickes B.L."/>
        </authorList>
    </citation>
    <scope>NUCLEOTIDE SEQUENCE [LARGE SCALE GENOMIC DNA]</scope>
    <source>
        <strain evidence="2">RA 99-880 / ATCC MYA-4621 / FGSC 9543 / NRRL 43880</strain>
    </source>
</reference>
<evidence type="ECO:0000313" key="1">
    <source>
        <dbReference type="EMBL" id="EIE86875.1"/>
    </source>
</evidence>
<sequence>MTDNLSSINKRIRDLSLGHETDNALPMKQINLKRAIASISIPVFYRGKYTIVFFCDYDL</sequence>
<accession>I1CEJ5</accession>
<dbReference type="AlphaFoldDB" id="I1CEJ5"/>
<evidence type="ECO:0000313" key="2">
    <source>
        <dbReference type="Proteomes" id="UP000009138"/>
    </source>
</evidence>
<organism evidence="1 2">
    <name type="scientific">Rhizopus delemar (strain RA 99-880 / ATCC MYA-4621 / FGSC 9543 / NRRL 43880)</name>
    <name type="common">Mucormycosis agent</name>
    <name type="synonym">Rhizopus arrhizus var. delemar</name>
    <dbReference type="NCBI Taxonomy" id="246409"/>
    <lineage>
        <taxon>Eukaryota</taxon>
        <taxon>Fungi</taxon>
        <taxon>Fungi incertae sedis</taxon>
        <taxon>Mucoromycota</taxon>
        <taxon>Mucoromycotina</taxon>
        <taxon>Mucoromycetes</taxon>
        <taxon>Mucorales</taxon>
        <taxon>Mucorineae</taxon>
        <taxon>Rhizopodaceae</taxon>
        <taxon>Rhizopus</taxon>
    </lineage>
</organism>
<proteinExistence type="predicted"/>
<dbReference type="RefSeq" id="XP_067522271.1">
    <property type="nucleotide sequence ID" value="XM_067666170.1"/>
</dbReference>